<comment type="catalytic activity">
    <reaction evidence="1">
        <text>ATP + protein L-histidine = ADP + protein N-phospho-L-histidine.</text>
        <dbReference type="EC" id="2.7.13.3"/>
    </reaction>
</comment>
<dbReference type="SUPFAM" id="SSF47384">
    <property type="entry name" value="Homodimeric domain of signal transducing histidine kinase"/>
    <property type="match status" value="1"/>
</dbReference>
<keyword evidence="5" id="KW-0418">Kinase</keyword>
<dbReference type="PROSITE" id="PS50112">
    <property type="entry name" value="PAS"/>
    <property type="match status" value="2"/>
</dbReference>
<feature type="domain" description="PAC" evidence="9">
    <location>
        <begin position="324"/>
        <end position="376"/>
    </location>
</feature>
<protein>
    <recommendedName>
        <fullName evidence="2">histidine kinase</fullName>
        <ecNumber evidence="2">2.7.13.3</ecNumber>
    </recommendedName>
</protein>
<evidence type="ECO:0000256" key="2">
    <source>
        <dbReference type="ARBA" id="ARBA00012438"/>
    </source>
</evidence>
<dbReference type="Gene3D" id="3.30.450.20">
    <property type="entry name" value="PAS domain"/>
    <property type="match status" value="2"/>
</dbReference>
<dbReference type="Pfam" id="PF08447">
    <property type="entry name" value="PAS_3"/>
    <property type="match status" value="1"/>
</dbReference>
<keyword evidence="4" id="KW-0808">Transferase</keyword>
<dbReference type="InterPro" id="IPR013655">
    <property type="entry name" value="PAS_fold_3"/>
</dbReference>
<organism evidence="10 11">
    <name type="scientific">Candidatus Manganitrophus noduliformans</name>
    <dbReference type="NCBI Taxonomy" id="2606439"/>
    <lineage>
        <taxon>Bacteria</taxon>
        <taxon>Pseudomonadati</taxon>
        <taxon>Nitrospirota</taxon>
        <taxon>Nitrospiria</taxon>
        <taxon>Candidatus Troglogloeales</taxon>
        <taxon>Candidatus Manganitrophaceae</taxon>
        <taxon>Candidatus Manganitrophus</taxon>
    </lineage>
</organism>
<dbReference type="InterPro" id="IPR001610">
    <property type="entry name" value="PAC"/>
</dbReference>
<dbReference type="CDD" id="cd00082">
    <property type="entry name" value="HisKA"/>
    <property type="match status" value="1"/>
</dbReference>
<dbReference type="Proteomes" id="UP000534783">
    <property type="component" value="Unassembled WGS sequence"/>
</dbReference>
<dbReference type="SMART" id="SM00091">
    <property type="entry name" value="PAS"/>
    <property type="match status" value="2"/>
</dbReference>
<name>A0A7X6IB57_9BACT</name>
<comment type="caution">
    <text evidence="10">The sequence shown here is derived from an EMBL/GenBank/DDBJ whole genome shotgun (WGS) entry which is preliminary data.</text>
</comment>
<evidence type="ECO:0000256" key="3">
    <source>
        <dbReference type="ARBA" id="ARBA00022553"/>
    </source>
</evidence>
<dbReference type="InterPro" id="IPR005467">
    <property type="entry name" value="His_kinase_dom"/>
</dbReference>
<dbReference type="RefSeq" id="WP_168059493.1">
    <property type="nucleotide sequence ID" value="NZ_VTOW01000002.1"/>
</dbReference>
<evidence type="ECO:0000259" key="9">
    <source>
        <dbReference type="PROSITE" id="PS50113"/>
    </source>
</evidence>
<dbReference type="Gene3D" id="3.30.565.10">
    <property type="entry name" value="Histidine kinase-like ATPase, C-terminal domain"/>
    <property type="match status" value="1"/>
</dbReference>
<dbReference type="GO" id="GO:0005886">
    <property type="term" value="C:plasma membrane"/>
    <property type="evidence" value="ECO:0007669"/>
    <property type="project" value="TreeGrafter"/>
</dbReference>
<dbReference type="InterPro" id="IPR000700">
    <property type="entry name" value="PAS-assoc_C"/>
</dbReference>
<dbReference type="Gene3D" id="1.10.287.130">
    <property type="match status" value="1"/>
</dbReference>
<keyword evidence="11" id="KW-1185">Reference proteome</keyword>
<dbReference type="EMBL" id="VTOW01000002">
    <property type="protein sequence ID" value="NKE71136.1"/>
    <property type="molecule type" value="Genomic_DNA"/>
</dbReference>
<dbReference type="PRINTS" id="PR00344">
    <property type="entry name" value="BCTRLSENSOR"/>
</dbReference>
<proteinExistence type="predicted"/>
<dbReference type="SMART" id="SM00387">
    <property type="entry name" value="HATPase_c"/>
    <property type="match status" value="1"/>
</dbReference>
<evidence type="ECO:0000259" key="8">
    <source>
        <dbReference type="PROSITE" id="PS50112"/>
    </source>
</evidence>
<dbReference type="InterPro" id="IPR013656">
    <property type="entry name" value="PAS_4"/>
</dbReference>
<dbReference type="NCBIfam" id="TIGR00229">
    <property type="entry name" value="sensory_box"/>
    <property type="match status" value="2"/>
</dbReference>
<evidence type="ECO:0000256" key="5">
    <source>
        <dbReference type="ARBA" id="ARBA00022777"/>
    </source>
</evidence>
<dbReference type="Pfam" id="PF08448">
    <property type="entry name" value="PAS_4"/>
    <property type="match status" value="1"/>
</dbReference>
<dbReference type="InterPro" id="IPR035965">
    <property type="entry name" value="PAS-like_dom_sf"/>
</dbReference>
<evidence type="ECO:0000313" key="10">
    <source>
        <dbReference type="EMBL" id="NKE71136.1"/>
    </source>
</evidence>
<keyword evidence="6" id="KW-0902">Two-component regulatory system</keyword>
<feature type="domain" description="PAS" evidence="8">
    <location>
        <begin position="377"/>
        <end position="437"/>
    </location>
</feature>
<dbReference type="Pfam" id="PF02518">
    <property type="entry name" value="HATPase_c"/>
    <property type="match status" value="1"/>
</dbReference>
<gene>
    <name evidence="10" type="ORF">MNODULE_10350</name>
</gene>
<dbReference type="Pfam" id="PF14417">
    <property type="entry name" value="MEDS"/>
    <property type="match status" value="1"/>
</dbReference>
<accession>A0A7X6IB57</accession>
<dbReference type="InterPro" id="IPR036890">
    <property type="entry name" value="HATPase_C_sf"/>
</dbReference>
<feature type="domain" description="PAC" evidence="9">
    <location>
        <begin position="453"/>
        <end position="504"/>
    </location>
</feature>
<dbReference type="SUPFAM" id="SSF55785">
    <property type="entry name" value="PYP-like sensor domain (PAS domain)"/>
    <property type="match status" value="2"/>
</dbReference>
<dbReference type="FunFam" id="1.10.287.130:FF:000001">
    <property type="entry name" value="Two-component sensor histidine kinase"/>
    <property type="match status" value="1"/>
</dbReference>
<evidence type="ECO:0000256" key="6">
    <source>
        <dbReference type="ARBA" id="ARBA00023012"/>
    </source>
</evidence>
<keyword evidence="3" id="KW-0597">Phosphoprotein</keyword>
<dbReference type="CDD" id="cd00130">
    <property type="entry name" value="PAS"/>
    <property type="match status" value="2"/>
</dbReference>
<evidence type="ECO:0000313" key="11">
    <source>
        <dbReference type="Proteomes" id="UP000534783"/>
    </source>
</evidence>
<feature type="domain" description="Histidine kinase" evidence="7">
    <location>
        <begin position="522"/>
        <end position="742"/>
    </location>
</feature>
<evidence type="ECO:0000256" key="4">
    <source>
        <dbReference type="ARBA" id="ARBA00022679"/>
    </source>
</evidence>
<evidence type="ECO:0000259" key="7">
    <source>
        <dbReference type="PROSITE" id="PS50109"/>
    </source>
</evidence>
<dbReference type="PANTHER" id="PTHR43047">
    <property type="entry name" value="TWO-COMPONENT HISTIDINE PROTEIN KINASE"/>
    <property type="match status" value="1"/>
</dbReference>
<dbReference type="InterPro" id="IPR000014">
    <property type="entry name" value="PAS"/>
</dbReference>
<dbReference type="InterPro" id="IPR003594">
    <property type="entry name" value="HATPase_dom"/>
</dbReference>
<dbReference type="CDD" id="cd16922">
    <property type="entry name" value="HATPase_EvgS-ArcB-TorS-like"/>
    <property type="match status" value="1"/>
</dbReference>
<dbReference type="Pfam" id="PF00512">
    <property type="entry name" value="HisKA"/>
    <property type="match status" value="1"/>
</dbReference>
<dbReference type="SMART" id="SM00388">
    <property type="entry name" value="HisKA"/>
    <property type="match status" value="1"/>
</dbReference>
<dbReference type="AlphaFoldDB" id="A0A7X6IB57"/>
<dbReference type="PANTHER" id="PTHR43047:SF72">
    <property type="entry name" value="OSMOSENSING HISTIDINE PROTEIN KINASE SLN1"/>
    <property type="match status" value="1"/>
</dbReference>
<dbReference type="PROSITE" id="PS50109">
    <property type="entry name" value="HIS_KIN"/>
    <property type="match status" value="1"/>
</dbReference>
<evidence type="ECO:0000256" key="1">
    <source>
        <dbReference type="ARBA" id="ARBA00000085"/>
    </source>
</evidence>
<dbReference type="GO" id="GO:0000155">
    <property type="term" value="F:phosphorelay sensor kinase activity"/>
    <property type="evidence" value="ECO:0007669"/>
    <property type="project" value="InterPro"/>
</dbReference>
<feature type="domain" description="PAS" evidence="8">
    <location>
        <begin position="255"/>
        <end position="301"/>
    </location>
</feature>
<sequence length="742" mass="83252">MKHPDLSNSLLVKTIEQTAPHDHLCLLYETPQEQLAAAISFIRIGLQRGERCVYLVDHNAATVTGAMRQEGIDVDAAVRSCALIIAEKQEAYLMEGYFDPDKMISFLEQTLHSSEKAGFPALRVTGEMTWALGGDPGTKRLIEYEAKLNRFFSKKNVSAICQYDRKRFSPEVLLDVIRTHPKVISGGVVCRNHYYVPPGEFFSKNGASVAFERTLNNIVDREKSEIALREGKINLELKNLQLEREIVEHRRVNERLDLYRRIVSSAYDAIAVIDSKGGYLEQNESHRRLIGYSDEALRGKTPAIHLGEESFGRIAEELVKNGIYRGEHVSRTKSGEELVIELSAFTMRNEAGEVVCHVGIKRDITGRKRMEEALNVSQNRYKGLVDSIDGIVWEVDISTYRFTFVSRQAERILGYPAARWLNEPDFWREQIHPEDREWAVAFCAKKTREMCDHDFEYRMMAADGRAVWLRDLVTVIVENGRPVMLRGVMIDVTEQKRTEEALKQKTVEAEEASRLKSHFLSNVSHELRTPLNAIIGYAHLLGEEAYGAVAAEQRPALEGIQRNAKDLSRLIGDVLDLSKIEAGKMSVDLSEVDLPALVAETAAGLRPLSEKKSLPIRCVIEPGISRIESDESKIRQVLVNLLSNAVKFTSKGEIVVHVRKGSDRQGIALAVQDTGIGIRPEQLPGIFDAFHQLDEADTREFGGVGLGLAIVKELLHLLGGEIRVESEYGKGSTFTVLLPVRN</sequence>
<dbReference type="InterPro" id="IPR025847">
    <property type="entry name" value="MEDS_domain"/>
</dbReference>
<reference evidence="10 11" key="1">
    <citation type="journal article" date="2020" name="Nature">
        <title>Bacterial chemolithoautotrophy via manganese oxidation.</title>
        <authorList>
            <person name="Yu H."/>
            <person name="Leadbetter J.R."/>
        </authorList>
    </citation>
    <scope>NUCLEOTIDE SEQUENCE [LARGE SCALE GENOMIC DNA]</scope>
    <source>
        <strain evidence="10 11">Mn-1</strain>
    </source>
</reference>
<dbReference type="PROSITE" id="PS50113">
    <property type="entry name" value="PAC"/>
    <property type="match status" value="2"/>
</dbReference>
<dbReference type="SMART" id="SM00086">
    <property type="entry name" value="PAC"/>
    <property type="match status" value="2"/>
</dbReference>
<dbReference type="SUPFAM" id="SSF55874">
    <property type="entry name" value="ATPase domain of HSP90 chaperone/DNA topoisomerase II/histidine kinase"/>
    <property type="match status" value="1"/>
</dbReference>
<dbReference type="InterPro" id="IPR036097">
    <property type="entry name" value="HisK_dim/P_sf"/>
</dbReference>
<dbReference type="EC" id="2.7.13.3" evidence="2"/>
<dbReference type="GO" id="GO:0009927">
    <property type="term" value="F:histidine phosphotransfer kinase activity"/>
    <property type="evidence" value="ECO:0007669"/>
    <property type="project" value="TreeGrafter"/>
</dbReference>
<dbReference type="InterPro" id="IPR003661">
    <property type="entry name" value="HisK_dim/P_dom"/>
</dbReference>
<dbReference type="InterPro" id="IPR004358">
    <property type="entry name" value="Sig_transdc_His_kin-like_C"/>
</dbReference>
<dbReference type="FunFam" id="3.30.565.10:FF:000010">
    <property type="entry name" value="Sensor histidine kinase RcsC"/>
    <property type="match status" value="1"/>
</dbReference>